<dbReference type="PANTHER" id="PTHR18841">
    <property type="entry name" value="VITELLINE MEMBRANE OUTER LAYER PROTEIN I-RELATED"/>
    <property type="match status" value="1"/>
</dbReference>
<dbReference type="InterPro" id="IPR036706">
    <property type="entry name" value="VOMI_sf"/>
</dbReference>
<evidence type="ECO:0000313" key="2">
    <source>
        <dbReference type="Proteomes" id="UP000504632"/>
    </source>
</evidence>
<name>A0A6J2WJS3_CHACN</name>
<dbReference type="PANTHER" id="PTHR18841:SF0">
    <property type="entry name" value="VITELLINE MEMBRANE OUTER LAYER 1 HOMOLOG A-RELATED"/>
    <property type="match status" value="1"/>
</dbReference>
<dbReference type="GO" id="GO:0005615">
    <property type="term" value="C:extracellular space"/>
    <property type="evidence" value="ECO:0007669"/>
    <property type="project" value="TreeGrafter"/>
</dbReference>
<dbReference type="RefSeq" id="XP_030645795.1">
    <property type="nucleotide sequence ID" value="XM_030789935.1"/>
</dbReference>
<protein>
    <submittedName>
        <fullName evidence="3">Vitelline membrane outer layer protein 1</fullName>
    </submittedName>
</protein>
<dbReference type="Gene3D" id="2.100.10.20">
    <property type="entry name" value="Vitelline membrane outer layer protein I (VOMI)"/>
    <property type="match status" value="1"/>
</dbReference>
<evidence type="ECO:0000313" key="3">
    <source>
        <dbReference type="RefSeq" id="XP_030645795.1"/>
    </source>
</evidence>
<dbReference type="SUPFAM" id="SSF51092">
    <property type="entry name" value="Vitelline membrane outer protein-I (VMO-I)"/>
    <property type="match status" value="1"/>
</dbReference>
<dbReference type="Pfam" id="PF03762">
    <property type="entry name" value="VOMI"/>
    <property type="match status" value="1"/>
</dbReference>
<keyword evidence="1" id="KW-0732">Signal</keyword>
<dbReference type="InParanoid" id="A0A6J2WJS3"/>
<feature type="signal peptide" evidence="1">
    <location>
        <begin position="1"/>
        <end position="23"/>
    </location>
</feature>
<gene>
    <name evidence="3" type="primary">LOC115826202</name>
</gene>
<accession>A0A6J2WJS3</accession>
<dbReference type="CDD" id="cd00220">
    <property type="entry name" value="VMO-I"/>
    <property type="match status" value="1"/>
</dbReference>
<dbReference type="GeneID" id="115826202"/>
<evidence type="ECO:0000256" key="1">
    <source>
        <dbReference type="SAM" id="SignalP"/>
    </source>
</evidence>
<dbReference type="FunCoup" id="A0A6J2WJS3">
    <property type="interactions" value="628"/>
</dbReference>
<dbReference type="AlphaFoldDB" id="A0A6J2WJS3"/>
<reference evidence="3" key="1">
    <citation type="submission" date="2025-08" db="UniProtKB">
        <authorList>
            <consortium name="RefSeq"/>
        </authorList>
    </citation>
    <scope>IDENTIFICATION</scope>
</reference>
<feature type="chain" id="PRO_5027020406" evidence="1">
    <location>
        <begin position="24"/>
        <end position="191"/>
    </location>
</feature>
<dbReference type="Proteomes" id="UP000504632">
    <property type="component" value="Chromosome 13"/>
</dbReference>
<dbReference type="OrthoDB" id="6344411at2759"/>
<proteinExistence type="predicted"/>
<sequence>MGLATLFLFFALFYGSNVKEAAGYYSVLSVDYGQSWGSWNSKEMCPSGFYATGFSLKVERSQGGGDDTALNGIRLHCSQPGNNYWTTIESKSGPWGDWTSPQFCPSGSLKSFQLRVESKQGDGDDTAANNIRFRCSGGSTLEGYGMSWGYWGEWSTECYNGGICGIQTKVEPPQGRGDDSALNDVRFFCCT</sequence>
<dbReference type="InterPro" id="IPR005515">
    <property type="entry name" value="VOMI"/>
</dbReference>
<organism evidence="2 3">
    <name type="scientific">Chanos chanos</name>
    <name type="common">Milkfish</name>
    <name type="synonym">Mugil chanos</name>
    <dbReference type="NCBI Taxonomy" id="29144"/>
    <lineage>
        <taxon>Eukaryota</taxon>
        <taxon>Metazoa</taxon>
        <taxon>Chordata</taxon>
        <taxon>Craniata</taxon>
        <taxon>Vertebrata</taxon>
        <taxon>Euteleostomi</taxon>
        <taxon>Actinopterygii</taxon>
        <taxon>Neopterygii</taxon>
        <taxon>Teleostei</taxon>
        <taxon>Ostariophysi</taxon>
        <taxon>Gonorynchiformes</taxon>
        <taxon>Chanidae</taxon>
        <taxon>Chanos</taxon>
    </lineage>
</organism>
<keyword evidence="2" id="KW-1185">Reference proteome</keyword>